<dbReference type="EMBL" id="BEXD01001702">
    <property type="protein sequence ID" value="GBB95419.1"/>
    <property type="molecule type" value="Genomic_DNA"/>
</dbReference>
<accession>A0A2Z6RCS3</accession>
<reference evidence="2 3" key="1">
    <citation type="submission" date="2017-11" db="EMBL/GenBank/DDBJ databases">
        <title>The genome of Rhizophagus clarus HR1 reveals common genetic basis of auxotrophy among arbuscular mycorrhizal fungi.</title>
        <authorList>
            <person name="Kobayashi Y."/>
        </authorList>
    </citation>
    <scope>NUCLEOTIDE SEQUENCE [LARGE SCALE GENOMIC DNA]</scope>
    <source>
        <strain evidence="2 3">HR1</strain>
    </source>
</reference>
<feature type="region of interest" description="Disordered" evidence="1">
    <location>
        <begin position="129"/>
        <end position="188"/>
    </location>
</feature>
<evidence type="ECO:0000256" key="1">
    <source>
        <dbReference type="SAM" id="MobiDB-lite"/>
    </source>
</evidence>
<name>A0A2Z6RCS3_9GLOM</name>
<gene>
    <name evidence="2" type="ORF">RclHR1_02530014</name>
</gene>
<keyword evidence="3" id="KW-1185">Reference proteome</keyword>
<dbReference type="AlphaFoldDB" id="A0A2Z6RCS3"/>
<sequence>MIVMKDLPDNLKNNVRDVMLYDILVEWFPETILTHLTTWGQVALIHNRSTFTAKVKGLPVSVTTDPILTQDYDKQDSFFKDQGLKAYKFLKQGTDHVTILGYFENYKDLKTALESPFVYERTEFKWYRSSGRPPKKNSVKNSARSSQKRSIKDSGAQGSPKSSSKPGSSRSVKRNPPSKNKNKKTHNSSLDKADILKLVLSLLKCSALFPDRLAAQPVEPPKGCAHHIGSLLKEGLKTRSTPNHFCSNSRRSSRSHSRYCSLIINSAVDTSFVLLSTHILQHSHPRYSSYPAIDYACNDEACIEMLWNNSLEDLISHLVDISSAQKSHEVVKNKDTIVRRTFSR</sequence>
<evidence type="ECO:0000313" key="3">
    <source>
        <dbReference type="Proteomes" id="UP000247702"/>
    </source>
</evidence>
<proteinExistence type="predicted"/>
<comment type="caution">
    <text evidence="2">The sequence shown here is derived from an EMBL/GenBank/DDBJ whole genome shotgun (WGS) entry which is preliminary data.</text>
</comment>
<organism evidence="2 3">
    <name type="scientific">Rhizophagus clarus</name>
    <dbReference type="NCBI Taxonomy" id="94130"/>
    <lineage>
        <taxon>Eukaryota</taxon>
        <taxon>Fungi</taxon>
        <taxon>Fungi incertae sedis</taxon>
        <taxon>Mucoromycota</taxon>
        <taxon>Glomeromycotina</taxon>
        <taxon>Glomeromycetes</taxon>
        <taxon>Glomerales</taxon>
        <taxon>Glomeraceae</taxon>
        <taxon>Rhizophagus</taxon>
    </lineage>
</organism>
<evidence type="ECO:0000313" key="2">
    <source>
        <dbReference type="EMBL" id="GBB95419.1"/>
    </source>
</evidence>
<feature type="compositionally biased region" description="Low complexity" evidence="1">
    <location>
        <begin position="158"/>
        <end position="179"/>
    </location>
</feature>
<protein>
    <submittedName>
        <fullName evidence="2">Uncharacterized protein</fullName>
    </submittedName>
</protein>
<dbReference type="Proteomes" id="UP000247702">
    <property type="component" value="Unassembled WGS sequence"/>
</dbReference>